<reference evidence="2 3" key="1">
    <citation type="submission" date="2019-01" db="EMBL/GenBank/DDBJ databases">
        <title>Lactibacter flavus gen. nov., sp. nov., a novel bacterium of the family Propionibacteriaceae isolated from raw milk and dairy products.</title>
        <authorList>
            <person name="Huptas C."/>
            <person name="Wenning M."/>
            <person name="Breitenwieser F."/>
            <person name="Doll E."/>
            <person name="Von Neubeck M."/>
            <person name="Busse H.-J."/>
            <person name="Scherer S."/>
        </authorList>
    </citation>
    <scope>NUCLEOTIDE SEQUENCE [LARGE SCALE GENOMIC DNA]</scope>
    <source>
        <strain evidence="2 3">KCTC 33808</strain>
    </source>
</reference>
<dbReference type="OrthoDB" id="9802472at2"/>
<evidence type="ECO:0000313" key="3">
    <source>
        <dbReference type="Proteomes" id="UP000292373"/>
    </source>
</evidence>
<dbReference type="AlphaFoldDB" id="A0A4Q9KFG2"/>
<dbReference type="PANTHER" id="PTHR42705">
    <property type="entry name" value="BIFUNCTIONAL NON-HOMOLOGOUS END JOINING PROTEIN LIGD"/>
    <property type="match status" value="1"/>
</dbReference>
<accession>A0A4Q9KFG2</accession>
<dbReference type="InterPro" id="IPR052171">
    <property type="entry name" value="NHEJ_LigD"/>
</dbReference>
<organism evidence="2 3">
    <name type="scientific">Propioniciclava sinopodophylli</name>
    <dbReference type="NCBI Taxonomy" id="1837344"/>
    <lineage>
        <taxon>Bacteria</taxon>
        <taxon>Bacillati</taxon>
        <taxon>Actinomycetota</taxon>
        <taxon>Actinomycetes</taxon>
        <taxon>Propionibacteriales</taxon>
        <taxon>Propionibacteriaceae</taxon>
        <taxon>Propioniciclava</taxon>
    </lineage>
</organism>
<dbReference type="NCBIfam" id="TIGR02778">
    <property type="entry name" value="ligD_pol"/>
    <property type="match status" value="1"/>
</dbReference>
<dbReference type="CDD" id="cd04861">
    <property type="entry name" value="LigD_Pol_like"/>
    <property type="match status" value="1"/>
</dbReference>
<comment type="caution">
    <text evidence="2">The sequence shown here is derived from an EMBL/GenBank/DDBJ whole genome shotgun (WGS) entry which is preliminary data.</text>
</comment>
<dbReference type="EMBL" id="SDMQ01000007">
    <property type="protein sequence ID" value="TBT84677.1"/>
    <property type="molecule type" value="Genomic_DNA"/>
</dbReference>
<dbReference type="Proteomes" id="UP000292373">
    <property type="component" value="Unassembled WGS sequence"/>
</dbReference>
<dbReference type="Gene3D" id="3.90.920.10">
    <property type="entry name" value="DNA primase, PRIM domain"/>
    <property type="match status" value="1"/>
</dbReference>
<keyword evidence="2" id="KW-0436">Ligase</keyword>
<feature type="domain" description="DNA ligase D polymerase" evidence="1">
    <location>
        <begin position="28"/>
        <end position="290"/>
    </location>
</feature>
<evidence type="ECO:0000313" key="2">
    <source>
        <dbReference type="EMBL" id="TBT84677.1"/>
    </source>
</evidence>
<keyword evidence="3" id="KW-1185">Reference proteome</keyword>
<gene>
    <name evidence="2" type="ORF">ET989_08430</name>
</gene>
<dbReference type="RefSeq" id="WP_131168099.1">
    <property type="nucleotide sequence ID" value="NZ_CANLBI010000003.1"/>
</dbReference>
<proteinExistence type="predicted"/>
<sequence>MADVMAEVEGRTLKLSNLDKVLYPNGFTKGEVIAYYHAIAPVMLPHLAGRPVTRIRFPNGTDKPSFFEKNVPAGTPEWVRTHHVVGSSEDIVFPIVDDTPTLIWLANLAALELHTHQWRVAPDSDETTIDDALPVDQLVIDLDPGPGVEMPLIATAGLLIAGELGDAGLVAHAKTSGSKGLQLYVPLEPTPVRPVLEWVRGLGERLVQLHPALFVTEIAKVARAGKILIDVNQNLPGRTTVTPYSLRAKGEPTASTPLRWQEVEEATAGAPLRFTSADVLARVTEHGDLFEPLLAGRRGVLPPQVG</sequence>
<dbReference type="GO" id="GO:0016874">
    <property type="term" value="F:ligase activity"/>
    <property type="evidence" value="ECO:0007669"/>
    <property type="project" value="UniProtKB-KW"/>
</dbReference>
<evidence type="ECO:0000259" key="1">
    <source>
        <dbReference type="Pfam" id="PF21686"/>
    </source>
</evidence>
<protein>
    <submittedName>
        <fullName evidence="2">ATP-dependent DNA ligase</fullName>
    </submittedName>
</protein>
<dbReference type="InterPro" id="IPR014145">
    <property type="entry name" value="LigD_pol_dom"/>
</dbReference>
<name>A0A4Q9KFG2_9ACTN</name>
<dbReference type="PANTHER" id="PTHR42705:SF2">
    <property type="entry name" value="BIFUNCTIONAL NON-HOMOLOGOUS END JOINING PROTEIN LIGD"/>
    <property type="match status" value="1"/>
</dbReference>
<dbReference type="Pfam" id="PF21686">
    <property type="entry name" value="LigD_Prim-Pol"/>
    <property type="match status" value="1"/>
</dbReference>